<evidence type="ECO:0000259" key="6">
    <source>
        <dbReference type="PROSITE" id="PS50011"/>
    </source>
</evidence>
<dbReference type="InterPro" id="IPR011990">
    <property type="entry name" value="TPR-like_helical_dom_sf"/>
</dbReference>
<feature type="domain" description="Protein kinase" evidence="6">
    <location>
        <begin position="87"/>
        <end position="361"/>
    </location>
</feature>
<dbReference type="InterPro" id="IPR017441">
    <property type="entry name" value="Protein_kinase_ATP_BS"/>
</dbReference>
<dbReference type="InterPro" id="IPR008271">
    <property type="entry name" value="Ser/Thr_kinase_AS"/>
</dbReference>
<dbReference type="GO" id="GO:0005524">
    <property type="term" value="F:ATP binding"/>
    <property type="evidence" value="ECO:0007669"/>
    <property type="project" value="UniProtKB-UniRule"/>
</dbReference>
<accession>A0A085W089</accession>
<keyword evidence="1" id="KW-0808">Transferase</keyword>
<dbReference type="InterPro" id="IPR041916">
    <property type="entry name" value="Anti_sigma_zinc_sf"/>
</dbReference>
<evidence type="ECO:0000313" key="8">
    <source>
        <dbReference type="Proteomes" id="UP000028725"/>
    </source>
</evidence>
<dbReference type="EMBL" id="JMCB01000025">
    <property type="protein sequence ID" value="KFE61102.1"/>
    <property type="molecule type" value="Genomic_DNA"/>
</dbReference>
<dbReference type="PROSITE" id="PS00108">
    <property type="entry name" value="PROTEIN_KINASE_ST"/>
    <property type="match status" value="1"/>
</dbReference>
<dbReference type="InterPro" id="IPR011009">
    <property type="entry name" value="Kinase-like_dom_sf"/>
</dbReference>
<dbReference type="PROSITE" id="PS50011">
    <property type="entry name" value="PROTEIN_KINASE_DOM"/>
    <property type="match status" value="1"/>
</dbReference>
<name>A0A085W089_9BACT</name>
<keyword evidence="3" id="KW-0418">Kinase</keyword>
<dbReference type="GO" id="GO:0004674">
    <property type="term" value="F:protein serine/threonine kinase activity"/>
    <property type="evidence" value="ECO:0007669"/>
    <property type="project" value="TreeGrafter"/>
</dbReference>
<protein>
    <recommendedName>
        <fullName evidence="6">Protein kinase domain-containing protein</fullName>
    </recommendedName>
</protein>
<dbReference type="SUPFAM" id="SSF56112">
    <property type="entry name" value="Protein kinase-like (PK-like)"/>
    <property type="match status" value="1"/>
</dbReference>
<dbReference type="Gene3D" id="1.10.510.10">
    <property type="entry name" value="Transferase(Phosphotransferase) domain 1"/>
    <property type="match status" value="1"/>
</dbReference>
<dbReference type="RefSeq" id="WP_052420636.1">
    <property type="nucleotide sequence ID" value="NZ_JMCB01000025.1"/>
</dbReference>
<dbReference type="AlphaFoldDB" id="A0A085W089"/>
<comment type="caution">
    <text evidence="7">The sequence shown here is derived from an EMBL/GenBank/DDBJ whole genome shotgun (WGS) entry which is preliminary data.</text>
</comment>
<dbReference type="Pfam" id="PF13424">
    <property type="entry name" value="TPR_12"/>
    <property type="match status" value="2"/>
</dbReference>
<reference evidence="7 8" key="1">
    <citation type="submission" date="2014-04" db="EMBL/GenBank/DDBJ databases">
        <title>Genome assembly of Hyalangium minutum DSM 14724.</title>
        <authorList>
            <person name="Sharma G."/>
            <person name="Subramanian S."/>
        </authorList>
    </citation>
    <scope>NUCLEOTIDE SEQUENCE [LARGE SCALE GENOMIC DNA]</scope>
    <source>
        <strain evidence="7 8">DSM 14724</strain>
    </source>
</reference>
<evidence type="ECO:0000256" key="5">
    <source>
        <dbReference type="PROSITE-ProRule" id="PRU10141"/>
    </source>
</evidence>
<dbReference type="Gene3D" id="1.10.10.1320">
    <property type="entry name" value="Anti-sigma factor, zinc-finger domain"/>
    <property type="match status" value="1"/>
</dbReference>
<dbReference type="Gene3D" id="1.25.40.10">
    <property type="entry name" value="Tetratricopeptide repeat domain"/>
    <property type="match status" value="2"/>
</dbReference>
<dbReference type="OrthoDB" id="9801841at2"/>
<keyword evidence="8" id="KW-1185">Reference proteome</keyword>
<dbReference type="PATRIC" id="fig|394096.3.peg.8270"/>
<evidence type="ECO:0000256" key="4">
    <source>
        <dbReference type="ARBA" id="ARBA00022840"/>
    </source>
</evidence>
<dbReference type="Gene3D" id="3.30.200.20">
    <property type="entry name" value="Phosphorylase Kinase, domain 1"/>
    <property type="match status" value="1"/>
</dbReference>
<dbReference type="SUPFAM" id="SSF48452">
    <property type="entry name" value="TPR-like"/>
    <property type="match status" value="3"/>
</dbReference>
<dbReference type="SMART" id="SM00028">
    <property type="entry name" value="TPR"/>
    <property type="match status" value="7"/>
</dbReference>
<dbReference type="CDD" id="cd14014">
    <property type="entry name" value="STKc_PknB_like"/>
    <property type="match status" value="1"/>
</dbReference>
<sequence length="974" mass="104731">MGHPTDVVAGQCLGENTLDGLSRGHLSAEEREVAVRHLDGCDSCRQLLAALGQAVSTPGAVTPWTGSASAPTPARPRLTAGERVGRYTVLHEVGAGGMGVVYAAYDPELDRRIALKLVHSEALPEDSREEAASRLLREAQALARLSHPHVVTVFDGGRFDGQVFLAMEFIEGGSLGQWLRAEPRPADAVLALFLEAGQGLAAAHRAGLVHRDFKPDNVLVGKDGRARVTDFGLVRLAAPGGQPLGGGAEPPRALPAGAEARTQLGAKLGTPVYMAPELWRGAPASARSDQFAFCVAFYEALQGERPFTVNALAEGGMPLGGRGLPRPTRIPPRWWPILVRGLASEPEARFPSMDVLLDALESTQTMQRKRRIRAGVLLGVGVLMAAGLGLFRWRERAHDVCAGARERLVGAWDEAQKSEVRAAFLATHSAHAEAAWSGTERLLDRYADAWAQMRTDACEATHVRGEQSGELLDLRMACLAQRRESLRALAHVLSTADRGVVERAVEAAGQLPRLEECASTQALLAPLRPPQDPAARERIDAVRAQLAEAKALLSAGRYESSRALVEEVLRASQDVSYKPVEAEAFLALALAHVRLEDSPQAAKALGQALMAAEASGHIEVAAKTAAMLALVHGLHLRQHAQGHFWVDFGGAVLERLGPSPALAAERLFILGNLLMDEGRASESIPPLEEALALQEKFQGPEHLQVARTLGRLAFALATLERFTEALPLAQRALAIQERLLGPEHPDCAISLQSIAFVLAMAGRSPEAVPLMERALAIEERAFGADHPSIVKSLISLSNVQTEAADAIPPLERALAIQQRAPHAQESDTLLILKNLAINHSLLGHAREQLEYAQRALEREEKMLGPDAPDLAPTLHMVGNAHERLGAPARALPLLERALSIAESRPLTESHTIGRDERAQIRMHLADTLWALGRERARARALVTEALELARGAGGSMDAQAAELEKWLATHPLPK</sequence>
<evidence type="ECO:0000313" key="7">
    <source>
        <dbReference type="EMBL" id="KFE61102.1"/>
    </source>
</evidence>
<evidence type="ECO:0000256" key="2">
    <source>
        <dbReference type="ARBA" id="ARBA00022741"/>
    </source>
</evidence>
<evidence type="ECO:0000256" key="1">
    <source>
        <dbReference type="ARBA" id="ARBA00022679"/>
    </source>
</evidence>
<evidence type="ECO:0000256" key="3">
    <source>
        <dbReference type="ARBA" id="ARBA00022777"/>
    </source>
</evidence>
<feature type="binding site" evidence="5">
    <location>
        <position position="116"/>
    </location>
    <ligand>
        <name>ATP</name>
        <dbReference type="ChEBI" id="CHEBI:30616"/>
    </ligand>
</feature>
<dbReference type="InterPro" id="IPR000719">
    <property type="entry name" value="Prot_kinase_dom"/>
</dbReference>
<dbReference type="STRING" id="394096.DB31_4537"/>
<dbReference type="PANTHER" id="PTHR43289">
    <property type="entry name" value="MITOGEN-ACTIVATED PROTEIN KINASE KINASE KINASE 20-RELATED"/>
    <property type="match status" value="1"/>
</dbReference>
<dbReference type="PROSITE" id="PS00107">
    <property type="entry name" value="PROTEIN_KINASE_ATP"/>
    <property type="match status" value="1"/>
</dbReference>
<gene>
    <name evidence="7" type="ORF">DB31_4537</name>
</gene>
<proteinExistence type="predicted"/>
<keyword evidence="4 5" id="KW-0067">ATP-binding</keyword>
<dbReference type="Proteomes" id="UP000028725">
    <property type="component" value="Unassembled WGS sequence"/>
</dbReference>
<organism evidence="7 8">
    <name type="scientific">Hyalangium minutum</name>
    <dbReference type="NCBI Taxonomy" id="394096"/>
    <lineage>
        <taxon>Bacteria</taxon>
        <taxon>Pseudomonadati</taxon>
        <taxon>Myxococcota</taxon>
        <taxon>Myxococcia</taxon>
        <taxon>Myxococcales</taxon>
        <taxon>Cystobacterineae</taxon>
        <taxon>Archangiaceae</taxon>
        <taxon>Hyalangium</taxon>
    </lineage>
</organism>
<dbReference type="InterPro" id="IPR019734">
    <property type="entry name" value="TPR_rpt"/>
</dbReference>
<keyword evidence="2 5" id="KW-0547">Nucleotide-binding</keyword>
<dbReference type="Pfam" id="PF00069">
    <property type="entry name" value="Pkinase"/>
    <property type="match status" value="1"/>
</dbReference>
<dbReference type="PANTHER" id="PTHR43289:SF6">
    <property type="entry name" value="SERINE_THREONINE-PROTEIN KINASE NEKL-3"/>
    <property type="match status" value="1"/>
</dbReference>